<dbReference type="InterPro" id="IPR011006">
    <property type="entry name" value="CheY-like_superfamily"/>
</dbReference>
<evidence type="ECO:0000256" key="2">
    <source>
        <dbReference type="ARBA" id="ARBA00023125"/>
    </source>
</evidence>
<dbReference type="InterPro" id="IPR000792">
    <property type="entry name" value="Tscrpt_reg_LuxR_C"/>
</dbReference>
<dbReference type="SUPFAM" id="SSF52172">
    <property type="entry name" value="CheY-like"/>
    <property type="match status" value="1"/>
</dbReference>
<dbReference type="GO" id="GO:0006355">
    <property type="term" value="P:regulation of DNA-templated transcription"/>
    <property type="evidence" value="ECO:0007669"/>
    <property type="project" value="InterPro"/>
</dbReference>
<dbReference type="Gene3D" id="1.10.10.10">
    <property type="entry name" value="Winged helix-like DNA-binding domain superfamily/Winged helix DNA-binding domain"/>
    <property type="match status" value="1"/>
</dbReference>
<dbReference type="PANTHER" id="PTHR43214">
    <property type="entry name" value="TWO-COMPONENT RESPONSE REGULATOR"/>
    <property type="match status" value="1"/>
</dbReference>
<dbReference type="CDD" id="cd06170">
    <property type="entry name" value="LuxR_C_like"/>
    <property type="match status" value="1"/>
</dbReference>
<protein>
    <recommendedName>
        <fullName evidence="6">Response regulatory domain-containing protein</fullName>
    </recommendedName>
</protein>
<dbReference type="Pfam" id="PF00196">
    <property type="entry name" value="GerE"/>
    <property type="match status" value="1"/>
</dbReference>
<dbReference type="GO" id="GO:0000160">
    <property type="term" value="P:phosphorelay signal transduction system"/>
    <property type="evidence" value="ECO:0007669"/>
    <property type="project" value="InterPro"/>
</dbReference>
<proteinExistence type="predicted"/>
<dbReference type="InterPro" id="IPR039420">
    <property type="entry name" value="WalR-like"/>
</dbReference>
<dbReference type="EMBL" id="BARV01013373">
    <property type="protein sequence ID" value="GAI21904.1"/>
    <property type="molecule type" value="Genomic_DNA"/>
</dbReference>
<dbReference type="AlphaFoldDB" id="X1NTB7"/>
<gene>
    <name evidence="5" type="ORF">S06H3_24191</name>
</gene>
<dbReference type="SMART" id="SM00448">
    <property type="entry name" value="REC"/>
    <property type="match status" value="1"/>
</dbReference>
<evidence type="ECO:0000259" key="4">
    <source>
        <dbReference type="PROSITE" id="PS50110"/>
    </source>
</evidence>
<dbReference type="SMART" id="SM00421">
    <property type="entry name" value="HTH_LUXR"/>
    <property type="match status" value="1"/>
</dbReference>
<reference evidence="5" key="1">
    <citation type="journal article" date="2014" name="Front. Microbiol.">
        <title>High frequency of phylogenetically diverse reductive dehalogenase-homologous genes in deep subseafloor sedimentary metagenomes.</title>
        <authorList>
            <person name="Kawai M."/>
            <person name="Futagami T."/>
            <person name="Toyoda A."/>
            <person name="Takaki Y."/>
            <person name="Nishi S."/>
            <person name="Hori S."/>
            <person name="Arai W."/>
            <person name="Tsubouchi T."/>
            <person name="Morono Y."/>
            <person name="Uchiyama I."/>
            <person name="Ito T."/>
            <person name="Fujiyama A."/>
            <person name="Inagaki F."/>
            <person name="Takami H."/>
        </authorList>
    </citation>
    <scope>NUCLEOTIDE SEQUENCE</scope>
    <source>
        <strain evidence="5">Expedition CK06-06</strain>
    </source>
</reference>
<feature type="domain" description="HTH luxR-type" evidence="3">
    <location>
        <begin position="97"/>
        <end position="152"/>
    </location>
</feature>
<dbReference type="InterPro" id="IPR016032">
    <property type="entry name" value="Sig_transdc_resp-reg_C-effctor"/>
</dbReference>
<dbReference type="InterPro" id="IPR058245">
    <property type="entry name" value="NreC/VraR/RcsB-like_REC"/>
</dbReference>
<dbReference type="SUPFAM" id="SSF46894">
    <property type="entry name" value="C-terminal effector domain of the bipartite response regulators"/>
    <property type="match status" value="1"/>
</dbReference>
<keyword evidence="1" id="KW-0597">Phosphoprotein</keyword>
<dbReference type="InterPro" id="IPR001789">
    <property type="entry name" value="Sig_transdc_resp-reg_receiver"/>
</dbReference>
<feature type="non-terminal residue" evidence="5">
    <location>
        <position position="1"/>
    </location>
</feature>
<dbReference type="GO" id="GO:0003677">
    <property type="term" value="F:DNA binding"/>
    <property type="evidence" value="ECO:0007669"/>
    <property type="project" value="UniProtKB-KW"/>
</dbReference>
<accession>X1NTB7</accession>
<feature type="domain" description="Response regulatory" evidence="4">
    <location>
        <begin position="1"/>
        <end position="93"/>
    </location>
</feature>
<dbReference type="CDD" id="cd17535">
    <property type="entry name" value="REC_NarL-like"/>
    <property type="match status" value="1"/>
</dbReference>
<evidence type="ECO:0000256" key="1">
    <source>
        <dbReference type="ARBA" id="ARBA00022553"/>
    </source>
</evidence>
<dbReference type="PRINTS" id="PR00038">
    <property type="entry name" value="HTHLUXR"/>
</dbReference>
<feature type="non-terminal residue" evidence="5">
    <location>
        <position position="152"/>
    </location>
</feature>
<dbReference type="InterPro" id="IPR036388">
    <property type="entry name" value="WH-like_DNA-bd_sf"/>
</dbReference>
<dbReference type="PROSITE" id="PS50110">
    <property type="entry name" value="RESPONSE_REGULATORY"/>
    <property type="match status" value="1"/>
</dbReference>
<keyword evidence="2" id="KW-0238">DNA-binding</keyword>
<evidence type="ECO:0000259" key="3">
    <source>
        <dbReference type="PROSITE" id="PS50043"/>
    </source>
</evidence>
<dbReference type="Gene3D" id="3.40.50.2300">
    <property type="match status" value="1"/>
</dbReference>
<dbReference type="PROSITE" id="PS50043">
    <property type="entry name" value="HTH_LUXR_2"/>
    <property type="match status" value="1"/>
</dbReference>
<dbReference type="PROSITE" id="PS00622">
    <property type="entry name" value="HTH_LUXR_1"/>
    <property type="match status" value="1"/>
</dbReference>
<sequence>FEVVGTAKDGAAAIKLAKDEQPAVFLLDMAMPQLNGLAAIPYVKTVSPKTRILILSMYDEAEYAQAALEKGAAGLVSKTISADDLYAAIVDVAQGKCLSVKKPLTAREREVVALLADGKTTDQIGSSLGISTKTVGHHCQRAMEKLDIHTRA</sequence>
<comment type="caution">
    <text evidence="5">The sequence shown here is derived from an EMBL/GenBank/DDBJ whole genome shotgun (WGS) entry which is preliminary data.</text>
</comment>
<organism evidence="5">
    <name type="scientific">marine sediment metagenome</name>
    <dbReference type="NCBI Taxonomy" id="412755"/>
    <lineage>
        <taxon>unclassified sequences</taxon>
        <taxon>metagenomes</taxon>
        <taxon>ecological metagenomes</taxon>
    </lineage>
</organism>
<evidence type="ECO:0008006" key="6">
    <source>
        <dbReference type="Google" id="ProtNLM"/>
    </source>
</evidence>
<dbReference type="Pfam" id="PF00072">
    <property type="entry name" value="Response_reg"/>
    <property type="match status" value="1"/>
</dbReference>
<evidence type="ECO:0000313" key="5">
    <source>
        <dbReference type="EMBL" id="GAI21904.1"/>
    </source>
</evidence>
<name>X1NTB7_9ZZZZ</name>